<keyword evidence="4 11" id="KW-0808">Transferase</keyword>
<dbReference type="GO" id="GO:0009229">
    <property type="term" value="P:thiamine diphosphate biosynthetic process"/>
    <property type="evidence" value="ECO:0007669"/>
    <property type="project" value="UniProtKB-UniRule"/>
</dbReference>
<dbReference type="Proteomes" id="UP000092884">
    <property type="component" value="Chromosome"/>
</dbReference>
<name>A0A1B1U7L4_9HELI</name>
<comment type="similarity">
    <text evidence="11">Belongs to the Thz kinase family.</text>
</comment>
<evidence type="ECO:0000256" key="1">
    <source>
        <dbReference type="ARBA" id="ARBA00001771"/>
    </source>
</evidence>
<accession>A0A1B1U7L4</accession>
<dbReference type="STRING" id="222136.BBW65_07575"/>
<dbReference type="InterPro" id="IPR000417">
    <property type="entry name" value="Hyethyz_kinase"/>
</dbReference>
<sequence length="259" mass="28222">MIDRIRTRNPLVHHLTNSVTINDCANVTLAMGGSPMMSDFLEEQEDFANIGDALVLNTGTLNKNQIAIMQEALKQYHQLKKPIILDPVALGVSKSRDMLNFLLLDSEGIGIIKGNASEIAKVIGLEGKSRGTDSLEVVSETFLVKAQQYCHQTKRILAVTGKIDWVISKNKIAKIENGSPLATKITGAGCMCASLCGVFAGGNEDLFESAIYALVSFGIASELSAVRSALLGDFRTHLLNILSVFDNTLFEQYQRYVIL</sequence>
<dbReference type="GO" id="GO:0009228">
    <property type="term" value="P:thiamine biosynthetic process"/>
    <property type="evidence" value="ECO:0007669"/>
    <property type="project" value="UniProtKB-KW"/>
</dbReference>
<dbReference type="NCBIfam" id="NF006830">
    <property type="entry name" value="PRK09355.1"/>
    <property type="match status" value="1"/>
</dbReference>
<evidence type="ECO:0000256" key="3">
    <source>
        <dbReference type="ARBA" id="ARBA00004868"/>
    </source>
</evidence>
<gene>
    <name evidence="11" type="primary">thiM</name>
    <name evidence="12" type="ORF">BBW65_07575</name>
</gene>
<evidence type="ECO:0000256" key="8">
    <source>
        <dbReference type="ARBA" id="ARBA00022840"/>
    </source>
</evidence>
<evidence type="ECO:0000256" key="6">
    <source>
        <dbReference type="ARBA" id="ARBA00022741"/>
    </source>
</evidence>
<dbReference type="PRINTS" id="PR01099">
    <property type="entry name" value="HYETHTZKNASE"/>
</dbReference>
<comment type="catalytic activity">
    <reaction evidence="1 11">
        <text>5-(2-hydroxyethyl)-4-methylthiazole + ATP = 4-methyl-5-(2-phosphooxyethyl)-thiazole + ADP + H(+)</text>
        <dbReference type="Rhea" id="RHEA:24212"/>
        <dbReference type="ChEBI" id="CHEBI:15378"/>
        <dbReference type="ChEBI" id="CHEBI:17957"/>
        <dbReference type="ChEBI" id="CHEBI:30616"/>
        <dbReference type="ChEBI" id="CHEBI:58296"/>
        <dbReference type="ChEBI" id="CHEBI:456216"/>
        <dbReference type="EC" id="2.7.1.50"/>
    </reaction>
</comment>
<dbReference type="KEGG" id="het:BBW65_07575"/>
<evidence type="ECO:0000256" key="10">
    <source>
        <dbReference type="ARBA" id="ARBA00022977"/>
    </source>
</evidence>
<feature type="binding site" evidence="11">
    <location>
        <position position="187"/>
    </location>
    <ligand>
        <name>substrate</name>
    </ligand>
</feature>
<evidence type="ECO:0000256" key="7">
    <source>
        <dbReference type="ARBA" id="ARBA00022777"/>
    </source>
</evidence>
<evidence type="ECO:0000256" key="11">
    <source>
        <dbReference type="HAMAP-Rule" id="MF_00228"/>
    </source>
</evidence>
<keyword evidence="7 11" id="KW-0418">Kinase</keyword>
<evidence type="ECO:0000313" key="13">
    <source>
        <dbReference type="Proteomes" id="UP000092884"/>
    </source>
</evidence>
<dbReference type="AlphaFoldDB" id="A0A1B1U7L4"/>
<comment type="function">
    <text evidence="11">Catalyzes the phosphorylation of the hydroxyl group of 4-methyl-5-beta-hydroxyethylthiazole (THZ).</text>
</comment>
<evidence type="ECO:0000313" key="12">
    <source>
        <dbReference type="EMBL" id="ANV98665.1"/>
    </source>
</evidence>
<comment type="pathway">
    <text evidence="3 11">Cofactor biosynthesis; thiamine diphosphate biosynthesis; 4-methyl-5-(2-phosphoethyl)-thiazole from 5-(2-hydroxyethyl)-4-methylthiazole: step 1/1.</text>
</comment>
<evidence type="ECO:0000256" key="4">
    <source>
        <dbReference type="ARBA" id="ARBA00022679"/>
    </source>
</evidence>
<organism evidence="12 13">
    <name type="scientific">Helicobacter enhydrae</name>
    <dbReference type="NCBI Taxonomy" id="222136"/>
    <lineage>
        <taxon>Bacteria</taxon>
        <taxon>Pseudomonadati</taxon>
        <taxon>Campylobacterota</taxon>
        <taxon>Epsilonproteobacteria</taxon>
        <taxon>Campylobacterales</taxon>
        <taxon>Helicobacteraceae</taxon>
        <taxon>Helicobacter</taxon>
    </lineage>
</organism>
<dbReference type="GO" id="GO:0000287">
    <property type="term" value="F:magnesium ion binding"/>
    <property type="evidence" value="ECO:0007669"/>
    <property type="project" value="UniProtKB-UniRule"/>
</dbReference>
<dbReference type="EMBL" id="CP016503">
    <property type="protein sequence ID" value="ANV98665.1"/>
    <property type="molecule type" value="Genomic_DNA"/>
</dbReference>
<dbReference type="OrthoDB" id="8909021at2"/>
<keyword evidence="9 11" id="KW-0460">Magnesium</keyword>
<dbReference type="CDD" id="cd01170">
    <property type="entry name" value="THZ_kinase"/>
    <property type="match status" value="1"/>
</dbReference>
<evidence type="ECO:0000256" key="9">
    <source>
        <dbReference type="ARBA" id="ARBA00022842"/>
    </source>
</evidence>
<reference evidence="13" key="1">
    <citation type="submission" date="2016-07" db="EMBL/GenBank/DDBJ databases">
        <authorList>
            <person name="Florea S."/>
            <person name="Webb J.S."/>
            <person name="Jaromczyk J."/>
            <person name="Schardl C.L."/>
        </authorList>
    </citation>
    <scope>NUCLEOTIDE SEQUENCE [LARGE SCALE GENOMIC DNA]</scope>
    <source>
        <strain evidence="13">MIT 01-6242</strain>
    </source>
</reference>
<keyword evidence="13" id="KW-1185">Reference proteome</keyword>
<keyword evidence="8 11" id="KW-0067">ATP-binding</keyword>
<comment type="cofactor">
    <cofactor evidence="2 11">
        <name>Mg(2+)</name>
        <dbReference type="ChEBI" id="CHEBI:18420"/>
    </cofactor>
</comment>
<keyword evidence="5 11" id="KW-0479">Metal-binding</keyword>
<dbReference type="GO" id="GO:0005524">
    <property type="term" value="F:ATP binding"/>
    <property type="evidence" value="ECO:0007669"/>
    <property type="project" value="UniProtKB-UniRule"/>
</dbReference>
<keyword evidence="6 11" id="KW-0547">Nucleotide-binding</keyword>
<feature type="binding site" evidence="11">
    <location>
        <position position="37"/>
    </location>
    <ligand>
        <name>substrate</name>
    </ligand>
</feature>
<dbReference type="Gene3D" id="3.40.1190.20">
    <property type="match status" value="1"/>
</dbReference>
<dbReference type="RefSeq" id="WP_066341644.1">
    <property type="nucleotide sequence ID" value="NZ_CP016503.1"/>
</dbReference>
<dbReference type="UniPathway" id="UPA00060">
    <property type="reaction ID" value="UER00139"/>
</dbReference>
<protein>
    <recommendedName>
        <fullName evidence="11">Hydroxyethylthiazole kinase</fullName>
        <ecNumber evidence="11">2.7.1.50</ecNumber>
    </recommendedName>
    <alternativeName>
        <fullName evidence="11">4-methyl-5-beta-hydroxyethylthiazole kinase</fullName>
        <shortName evidence="11">TH kinase</shortName>
        <shortName evidence="11">Thz kinase</shortName>
    </alternativeName>
</protein>
<dbReference type="HAMAP" id="MF_00228">
    <property type="entry name" value="Thz_kinase"/>
    <property type="match status" value="1"/>
</dbReference>
<dbReference type="SUPFAM" id="SSF53613">
    <property type="entry name" value="Ribokinase-like"/>
    <property type="match status" value="1"/>
</dbReference>
<dbReference type="PIRSF" id="PIRSF000513">
    <property type="entry name" value="Thz_kinase"/>
    <property type="match status" value="1"/>
</dbReference>
<feature type="binding site" evidence="11">
    <location>
        <position position="160"/>
    </location>
    <ligand>
        <name>ATP</name>
        <dbReference type="ChEBI" id="CHEBI:30616"/>
    </ligand>
</feature>
<evidence type="ECO:0000256" key="2">
    <source>
        <dbReference type="ARBA" id="ARBA00001946"/>
    </source>
</evidence>
<keyword evidence="10 11" id="KW-0784">Thiamine biosynthesis</keyword>
<feature type="binding site" evidence="11">
    <location>
        <position position="113"/>
    </location>
    <ligand>
        <name>ATP</name>
        <dbReference type="ChEBI" id="CHEBI:30616"/>
    </ligand>
</feature>
<dbReference type="Pfam" id="PF02110">
    <property type="entry name" value="HK"/>
    <property type="match status" value="1"/>
</dbReference>
<dbReference type="GO" id="GO:0004417">
    <property type="term" value="F:hydroxyethylthiazole kinase activity"/>
    <property type="evidence" value="ECO:0007669"/>
    <property type="project" value="UniProtKB-UniRule"/>
</dbReference>
<dbReference type="InterPro" id="IPR029056">
    <property type="entry name" value="Ribokinase-like"/>
</dbReference>
<dbReference type="EC" id="2.7.1.50" evidence="11"/>
<evidence type="ECO:0000256" key="5">
    <source>
        <dbReference type="ARBA" id="ARBA00022723"/>
    </source>
</evidence>
<proteinExistence type="inferred from homology"/>